<feature type="compositionally biased region" description="Polar residues" evidence="19">
    <location>
        <begin position="33"/>
        <end position="45"/>
    </location>
</feature>
<keyword evidence="5 18" id="KW-0812">Transmembrane</keyword>
<protein>
    <recommendedName>
        <fullName evidence="18">Phospholipid-transporting ATPase</fullName>
        <ecNumber evidence="18">7.6.2.1</ecNumber>
    </recommendedName>
</protein>
<feature type="binding site" evidence="16">
    <location>
        <position position="534"/>
    </location>
    <ligand>
        <name>ATP</name>
        <dbReference type="ChEBI" id="CHEBI:30616"/>
    </ligand>
</feature>
<dbReference type="InterPro" id="IPR059000">
    <property type="entry name" value="ATPase_P-type_domA"/>
</dbReference>
<comment type="caution">
    <text evidence="23">The sequence shown here is derived from an EMBL/GenBank/DDBJ whole genome shotgun (WGS) entry which is preliminary data.</text>
</comment>
<gene>
    <name evidence="23" type="ORF">HICCMSTLAB_LOCUS11366</name>
</gene>
<comment type="catalytic activity">
    <reaction evidence="13 18">
        <text>ATP + H2O + phospholipidSide 1 = ADP + phosphate + phospholipidSide 2.</text>
        <dbReference type="EC" id="7.6.2.1"/>
    </reaction>
</comment>
<dbReference type="GO" id="GO:0005886">
    <property type="term" value="C:plasma membrane"/>
    <property type="evidence" value="ECO:0007669"/>
    <property type="project" value="UniProtKB-SubCell"/>
</dbReference>
<dbReference type="PROSITE" id="PS00154">
    <property type="entry name" value="ATPASE_E1_E2"/>
    <property type="match status" value="1"/>
</dbReference>
<dbReference type="InterPro" id="IPR008250">
    <property type="entry name" value="ATPase_P-typ_transduc_dom_A_sf"/>
</dbReference>
<dbReference type="OrthoDB" id="377733at2759"/>
<evidence type="ECO:0000256" key="6">
    <source>
        <dbReference type="ARBA" id="ARBA00022723"/>
    </source>
</evidence>
<dbReference type="EC" id="7.6.2.1" evidence="18"/>
<dbReference type="GO" id="GO:0005524">
    <property type="term" value="F:ATP binding"/>
    <property type="evidence" value="ECO:0007669"/>
    <property type="project" value="UniProtKB-UniRule"/>
</dbReference>
<feature type="binding site" evidence="16">
    <location>
        <position position="820"/>
    </location>
    <ligand>
        <name>ATP</name>
        <dbReference type="ChEBI" id="CHEBI:30616"/>
    </ligand>
</feature>
<feature type="binding site" evidence="16">
    <location>
        <position position="741"/>
    </location>
    <ligand>
        <name>ATP</name>
        <dbReference type="ChEBI" id="CHEBI:30616"/>
    </ligand>
</feature>
<evidence type="ECO:0000256" key="18">
    <source>
        <dbReference type="RuleBase" id="RU362033"/>
    </source>
</evidence>
<feature type="transmembrane region" description="Helical" evidence="18">
    <location>
        <begin position="420"/>
        <end position="441"/>
    </location>
</feature>
<dbReference type="Gene3D" id="2.70.150.10">
    <property type="entry name" value="Calcium-transporting ATPase, cytoplasmic transduction domain A"/>
    <property type="match status" value="1"/>
</dbReference>
<feature type="transmembrane region" description="Helical" evidence="18">
    <location>
        <begin position="984"/>
        <end position="1007"/>
    </location>
</feature>
<keyword evidence="9 17" id="KW-0460">Magnesium</keyword>
<keyword evidence="8 16" id="KW-0067">ATP-binding</keyword>
<feature type="binding site" evidence="17">
    <location>
        <position position="534"/>
    </location>
    <ligand>
        <name>Mg(2+)</name>
        <dbReference type="ChEBI" id="CHEBI:18420"/>
    </ligand>
</feature>
<feature type="domain" description="P-type ATPase C-terminal" evidence="22">
    <location>
        <begin position="879"/>
        <end position="1087"/>
    </location>
</feature>
<dbReference type="PANTHER" id="PTHR24092:SF150">
    <property type="entry name" value="PHOSPHOLIPID-TRANSPORTING ATPASE"/>
    <property type="match status" value="1"/>
</dbReference>
<dbReference type="InterPro" id="IPR001757">
    <property type="entry name" value="P_typ_ATPase"/>
</dbReference>
<feature type="transmembrane region" description="Helical" evidence="18">
    <location>
        <begin position="950"/>
        <end position="972"/>
    </location>
</feature>
<comment type="similarity">
    <text evidence="3 18">Belongs to the cation transport ATPase (P-type) (TC 3.A.3) family. Type IV subfamily.</text>
</comment>
<evidence type="ECO:0000313" key="24">
    <source>
        <dbReference type="Proteomes" id="UP000786811"/>
    </source>
</evidence>
<dbReference type="NCBIfam" id="TIGR01494">
    <property type="entry name" value="ATPase_P-type"/>
    <property type="match status" value="2"/>
</dbReference>
<dbReference type="PANTHER" id="PTHR24092">
    <property type="entry name" value="PROBABLE PHOSPHOLIPID-TRANSPORTING ATPASE"/>
    <property type="match status" value="1"/>
</dbReference>
<dbReference type="Pfam" id="PF16209">
    <property type="entry name" value="PhoLip_ATPase_N"/>
    <property type="match status" value="1"/>
</dbReference>
<dbReference type="SUPFAM" id="SSF81665">
    <property type="entry name" value="Calcium ATPase, transmembrane domain M"/>
    <property type="match status" value="1"/>
</dbReference>
<feature type="binding site" evidence="16">
    <location>
        <position position="632"/>
    </location>
    <ligand>
        <name>ATP</name>
        <dbReference type="ChEBI" id="CHEBI:30616"/>
    </ligand>
</feature>
<evidence type="ECO:0000259" key="20">
    <source>
        <dbReference type="Pfam" id="PF00122"/>
    </source>
</evidence>
<organism evidence="23 24">
    <name type="scientific">Cotesia congregata</name>
    <name type="common">Parasitoid wasp</name>
    <name type="synonym">Apanteles congregatus</name>
    <dbReference type="NCBI Taxonomy" id="51543"/>
    <lineage>
        <taxon>Eukaryota</taxon>
        <taxon>Metazoa</taxon>
        <taxon>Ecdysozoa</taxon>
        <taxon>Arthropoda</taxon>
        <taxon>Hexapoda</taxon>
        <taxon>Insecta</taxon>
        <taxon>Pterygota</taxon>
        <taxon>Neoptera</taxon>
        <taxon>Endopterygota</taxon>
        <taxon>Hymenoptera</taxon>
        <taxon>Apocrita</taxon>
        <taxon>Ichneumonoidea</taxon>
        <taxon>Braconidae</taxon>
        <taxon>Microgastrinae</taxon>
        <taxon>Cotesia</taxon>
    </lineage>
</organism>
<feature type="transmembrane region" description="Helical" evidence="18">
    <location>
        <begin position="1019"/>
        <end position="1041"/>
    </location>
</feature>
<dbReference type="AlphaFoldDB" id="A0A8J2HLZ6"/>
<dbReference type="GO" id="GO:0016887">
    <property type="term" value="F:ATP hydrolysis activity"/>
    <property type="evidence" value="ECO:0007669"/>
    <property type="project" value="InterPro"/>
</dbReference>
<dbReference type="Gene3D" id="3.40.50.1000">
    <property type="entry name" value="HAD superfamily/HAD-like"/>
    <property type="match status" value="1"/>
</dbReference>
<evidence type="ECO:0000313" key="23">
    <source>
        <dbReference type="EMBL" id="CAG5103151.1"/>
    </source>
</evidence>
<evidence type="ECO:0000256" key="7">
    <source>
        <dbReference type="ARBA" id="ARBA00022741"/>
    </source>
</evidence>
<dbReference type="InterPro" id="IPR006539">
    <property type="entry name" value="P-type_ATPase_IV"/>
</dbReference>
<dbReference type="SUPFAM" id="SSF81660">
    <property type="entry name" value="Metal cation-transporting ATPase, ATP-binding domain N"/>
    <property type="match status" value="1"/>
</dbReference>
<dbReference type="InterPro" id="IPR023214">
    <property type="entry name" value="HAD_sf"/>
</dbReference>
<evidence type="ECO:0000256" key="3">
    <source>
        <dbReference type="ARBA" id="ARBA00008109"/>
    </source>
</evidence>
<feature type="transmembrane region" description="Helical" evidence="18">
    <location>
        <begin position="1053"/>
        <end position="1074"/>
    </location>
</feature>
<feature type="active site" description="4-aspartylphosphate intermediate" evidence="15">
    <location>
        <position position="534"/>
    </location>
</feature>
<dbReference type="FunFam" id="3.40.1110.10:FF:000035">
    <property type="entry name" value="Phospholipid-transporting ATPase"/>
    <property type="match status" value="1"/>
</dbReference>
<feature type="transmembrane region" description="Helical" evidence="18">
    <location>
        <begin position="461"/>
        <end position="480"/>
    </location>
</feature>
<evidence type="ECO:0000256" key="10">
    <source>
        <dbReference type="ARBA" id="ARBA00022967"/>
    </source>
</evidence>
<comment type="subcellular location">
    <subcellularLocation>
        <location evidence="2">Cell membrane</location>
    </subcellularLocation>
    <subcellularLocation>
        <location evidence="1 18">Membrane</location>
        <topology evidence="1 18">Multi-pass membrane protein</topology>
    </subcellularLocation>
</comment>
<dbReference type="Pfam" id="PF16212">
    <property type="entry name" value="PhoLip_ATPase_C"/>
    <property type="match status" value="1"/>
</dbReference>
<dbReference type="InterPro" id="IPR023299">
    <property type="entry name" value="ATPase_P-typ_cyto_dom_N"/>
</dbReference>
<feature type="region of interest" description="Disordered" evidence="19">
    <location>
        <begin position="112"/>
        <end position="151"/>
    </location>
</feature>
<dbReference type="EMBL" id="CAJNRD030001123">
    <property type="protein sequence ID" value="CAG5103151.1"/>
    <property type="molecule type" value="Genomic_DNA"/>
</dbReference>
<evidence type="ECO:0000256" key="2">
    <source>
        <dbReference type="ARBA" id="ARBA00004236"/>
    </source>
</evidence>
<dbReference type="GO" id="GO:0045332">
    <property type="term" value="P:phospholipid translocation"/>
    <property type="evidence" value="ECO:0007669"/>
    <property type="project" value="TreeGrafter"/>
</dbReference>
<evidence type="ECO:0000256" key="1">
    <source>
        <dbReference type="ARBA" id="ARBA00004141"/>
    </source>
</evidence>
<feature type="binding site" evidence="16">
    <location>
        <position position="696"/>
    </location>
    <ligand>
        <name>ATP</name>
        <dbReference type="ChEBI" id="CHEBI:30616"/>
    </ligand>
</feature>
<feature type="compositionally biased region" description="Low complexity" evidence="19">
    <location>
        <begin position="54"/>
        <end position="74"/>
    </location>
</feature>
<dbReference type="GO" id="GO:0140326">
    <property type="term" value="F:ATPase-coupled intramembrane lipid transporter activity"/>
    <property type="evidence" value="ECO:0007669"/>
    <property type="project" value="UniProtKB-EC"/>
</dbReference>
<comment type="catalytic activity">
    <reaction evidence="14">
        <text>a 1,2-diacyl-sn-glycero-3-phospho-L-serine(out) + ATP + H2O = a 1,2-diacyl-sn-glycero-3-phospho-L-serine(in) + ADP + phosphate + H(+)</text>
        <dbReference type="Rhea" id="RHEA:38567"/>
        <dbReference type="ChEBI" id="CHEBI:15377"/>
        <dbReference type="ChEBI" id="CHEBI:15378"/>
        <dbReference type="ChEBI" id="CHEBI:30616"/>
        <dbReference type="ChEBI" id="CHEBI:43474"/>
        <dbReference type="ChEBI" id="CHEBI:57262"/>
        <dbReference type="ChEBI" id="CHEBI:456216"/>
    </reaction>
    <physiologicalReaction direction="left-to-right" evidence="14">
        <dbReference type="Rhea" id="RHEA:38568"/>
    </physiologicalReaction>
</comment>
<feature type="binding site" evidence="16">
    <location>
        <position position="673"/>
    </location>
    <ligand>
        <name>ATP</name>
        <dbReference type="ChEBI" id="CHEBI:30616"/>
    </ligand>
</feature>
<feature type="binding site" evidence="16">
    <location>
        <position position="822"/>
    </location>
    <ligand>
        <name>ATP</name>
        <dbReference type="ChEBI" id="CHEBI:30616"/>
    </ligand>
</feature>
<feature type="binding site" evidence="16">
    <location>
        <position position="874"/>
    </location>
    <ligand>
        <name>ATP</name>
        <dbReference type="ChEBI" id="CHEBI:30616"/>
    </ligand>
</feature>
<evidence type="ECO:0000256" key="11">
    <source>
        <dbReference type="ARBA" id="ARBA00022989"/>
    </source>
</evidence>
<feature type="region of interest" description="Disordered" evidence="19">
    <location>
        <begin position="1"/>
        <end position="74"/>
    </location>
</feature>
<dbReference type="InterPro" id="IPR018303">
    <property type="entry name" value="ATPase_P-typ_P_site"/>
</dbReference>
<dbReference type="SUPFAM" id="SSF81653">
    <property type="entry name" value="Calcium ATPase, transduction domain A"/>
    <property type="match status" value="1"/>
</dbReference>
<evidence type="ECO:0000259" key="21">
    <source>
        <dbReference type="Pfam" id="PF16209"/>
    </source>
</evidence>
<dbReference type="InterPro" id="IPR032630">
    <property type="entry name" value="P_typ_ATPase_c"/>
</dbReference>
<dbReference type="GO" id="GO:0005802">
    <property type="term" value="C:trans-Golgi network"/>
    <property type="evidence" value="ECO:0007669"/>
    <property type="project" value="TreeGrafter"/>
</dbReference>
<evidence type="ECO:0000256" key="5">
    <source>
        <dbReference type="ARBA" id="ARBA00022692"/>
    </source>
</evidence>
<evidence type="ECO:0000256" key="13">
    <source>
        <dbReference type="ARBA" id="ARBA00034036"/>
    </source>
</evidence>
<keyword evidence="7 16" id="KW-0547">Nucleotide-binding</keyword>
<dbReference type="InterPro" id="IPR023298">
    <property type="entry name" value="ATPase_P-typ_TM_dom_sf"/>
</dbReference>
<dbReference type="InterPro" id="IPR036412">
    <property type="entry name" value="HAD-like_sf"/>
</dbReference>
<dbReference type="SUPFAM" id="SSF56784">
    <property type="entry name" value="HAD-like"/>
    <property type="match status" value="1"/>
</dbReference>
<evidence type="ECO:0000256" key="4">
    <source>
        <dbReference type="ARBA" id="ARBA00022475"/>
    </source>
</evidence>
<evidence type="ECO:0000256" key="16">
    <source>
        <dbReference type="PIRSR" id="PIRSR606539-2"/>
    </source>
</evidence>
<evidence type="ECO:0000256" key="9">
    <source>
        <dbReference type="ARBA" id="ARBA00022842"/>
    </source>
</evidence>
<name>A0A8J2HLZ6_COTCN</name>
<feature type="binding site" evidence="17">
    <location>
        <position position="874"/>
    </location>
    <ligand>
        <name>Mg(2+)</name>
        <dbReference type="ChEBI" id="CHEBI:18420"/>
    </ligand>
</feature>
<evidence type="ECO:0000256" key="19">
    <source>
        <dbReference type="SAM" id="MobiDB-lite"/>
    </source>
</evidence>
<sequence length="1179" mass="133156">MVKNNSVRPVRMTVLPVHSMQQTPRSDVRVPSLDSSHPFTPSDLSSIPHMDESPTPTSNQTNNQNSTAADNTTDVTLNSGPYIVGSPIDLGNIDNVDNIGLQVGSIRRGRGRTREHIELQETGSPESELSVEGNRAENGTSLDEDRQPVAPEDHDERVVFVNAPHQPAKYNNNHITTAKYSLLSFIPSFLFEQFRRYSNCFFLFIALMQQIPDVSPTGRYTTLVPLIFILSVSALKEIVEDFKRHRADDEINMREVEVLRDGRWQWIQWRNVAVGDVVKVHNNNFFPADLILLSSSEPQGMSFIETANLDGETNLKIRQAHLETANLIDTAELMNFHSNIQCEPPNRHLYEFNGVLREINKQSVPLGPDQLLLRGAILRNTKWIFGAVIYTGHDTKLMQNNTTTAPLKRSTLDRLTNTQVLMLFFILLLLCLFSALFNVLWTETNEEDLWYLSLKFKHEAIVKKFAFNLLTFIILFNNLIPISLQVTLEVVRYVQATFINMDIEMYHAETDTPAMARTSNLNEELGMVNYIFTDKTGTLTKNVMEFKRCSIAGTIYDLPNPTSPGCSSYDCDLVKNITEWRIKTDNTSVNNTKNYITSEILHEFMIMLSVCHTVIPERINDEIIYHAASPDERALVDGARRFGYVFDTRTPAYVEIVALGERLRYEILNVIEFTSARKRMSVIVRTPDGKIKIFCKGADSVIYERLKSRPNETSGVELEVGDDFRQATLDHLEAFATEGLRTLCFAVADIPDNRYEWWSEIYHKAEVSMATRDSKLEAANLIETKLTLLGATAIEDQLQDQVPETLQALTQADINVWVLTGDKQETAINIGYSCRLITQSMPLIIVNENSLDKTRDVITQHCADFGQDLRCQNDVGLVIDELWFAIYSGWSGQILFERWSIGLYNVVFTAAPPLAMGLFDKVCSAETHLAHPRLYAAKNTTESTFNIKVFWVWIINALIHSSLLYWLSLLALEKDVVWANGRDGGYIVLGNFVYTYVVVTVCGKAGLVTNSWTWVTHLATWGSIILWFLFILIYSNFWPVLNVGAVMLGNDRMLFSSPVFWLGLILIPTAVLLLDVTAKTVANTIFKSLTEAAREQEIKKSDPGDLFTNQDYKSSLTETARLLKNVKSVFTRRANAATRVNVEVELSHGFAFSQEEGGTVTQTDVIRAYDTNLPKPGGL</sequence>
<feature type="binding site" evidence="17">
    <location>
        <position position="536"/>
    </location>
    <ligand>
        <name>Mg(2+)</name>
        <dbReference type="ChEBI" id="CHEBI:18420"/>
    </ligand>
</feature>
<feature type="binding site" evidence="16">
    <location>
        <position position="536"/>
    </location>
    <ligand>
        <name>ATP</name>
        <dbReference type="ChEBI" id="CHEBI:30616"/>
    </ligand>
</feature>
<dbReference type="InterPro" id="IPR032631">
    <property type="entry name" value="P-type_ATPase_N"/>
</dbReference>
<dbReference type="Proteomes" id="UP000786811">
    <property type="component" value="Unassembled WGS sequence"/>
</dbReference>
<evidence type="ECO:0000256" key="12">
    <source>
        <dbReference type="ARBA" id="ARBA00023136"/>
    </source>
</evidence>
<dbReference type="Gene3D" id="3.40.1110.10">
    <property type="entry name" value="Calcium-transporting ATPase, cytoplasmic domain N"/>
    <property type="match status" value="1"/>
</dbReference>
<feature type="binding site" evidence="16">
    <location>
        <position position="873"/>
    </location>
    <ligand>
        <name>ATP</name>
        <dbReference type="ChEBI" id="CHEBI:30616"/>
    </ligand>
</feature>
<keyword evidence="11 18" id="KW-1133">Transmembrane helix</keyword>
<keyword evidence="6 17" id="KW-0479">Metal-binding</keyword>
<feature type="domain" description="P-type ATPase N-terminal" evidence="21">
    <location>
        <begin position="160"/>
        <end position="223"/>
    </location>
</feature>
<evidence type="ECO:0000259" key="22">
    <source>
        <dbReference type="Pfam" id="PF16212"/>
    </source>
</evidence>
<dbReference type="Pfam" id="PF00122">
    <property type="entry name" value="E1-E2_ATPase"/>
    <property type="match status" value="1"/>
</dbReference>
<keyword evidence="12 18" id="KW-0472">Membrane</keyword>
<dbReference type="Pfam" id="PF13246">
    <property type="entry name" value="Cation_ATPase"/>
    <property type="match status" value="1"/>
</dbReference>
<accession>A0A8J2HLZ6</accession>
<feature type="binding site" evidence="16">
    <location>
        <position position="535"/>
    </location>
    <ligand>
        <name>ATP</name>
        <dbReference type="ChEBI" id="CHEBI:30616"/>
    </ligand>
</feature>
<feature type="binding site" evidence="16">
    <location>
        <position position="821"/>
    </location>
    <ligand>
        <name>ATP</name>
        <dbReference type="ChEBI" id="CHEBI:30616"/>
    </ligand>
</feature>
<evidence type="ECO:0000256" key="15">
    <source>
        <dbReference type="PIRSR" id="PIRSR606539-1"/>
    </source>
</evidence>
<evidence type="ECO:0000256" key="17">
    <source>
        <dbReference type="PIRSR" id="PIRSR606539-3"/>
    </source>
</evidence>
<evidence type="ECO:0000256" key="14">
    <source>
        <dbReference type="ARBA" id="ARBA00051303"/>
    </source>
</evidence>
<comment type="cofactor">
    <cofactor evidence="17">
        <name>Mg(2+)</name>
        <dbReference type="ChEBI" id="CHEBI:18420"/>
    </cofactor>
</comment>
<dbReference type="NCBIfam" id="TIGR01652">
    <property type="entry name" value="ATPase-Plipid"/>
    <property type="match status" value="1"/>
</dbReference>
<reference evidence="23" key="1">
    <citation type="submission" date="2021-04" db="EMBL/GenBank/DDBJ databases">
        <authorList>
            <person name="Chebbi M.A.C M."/>
        </authorList>
    </citation>
    <scope>NUCLEOTIDE SEQUENCE</scope>
</reference>
<evidence type="ECO:0000256" key="8">
    <source>
        <dbReference type="ARBA" id="ARBA00022840"/>
    </source>
</evidence>
<keyword evidence="4" id="KW-1003">Cell membrane</keyword>
<proteinExistence type="inferred from homology"/>
<keyword evidence="24" id="KW-1185">Reference proteome</keyword>
<dbReference type="FunFam" id="2.70.150.10:FF:000021">
    <property type="entry name" value="Phospholipid-transporting ATPase"/>
    <property type="match status" value="1"/>
</dbReference>
<dbReference type="GO" id="GO:0000287">
    <property type="term" value="F:magnesium ion binding"/>
    <property type="evidence" value="ECO:0007669"/>
    <property type="project" value="UniProtKB-UniRule"/>
</dbReference>
<feature type="domain" description="P-type ATPase A" evidence="20">
    <location>
        <begin position="253"/>
        <end position="314"/>
    </location>
</feature>
<keyword evidence="10 18" id="KW-1278">Translocase</keyword>